<dbReference type="PRINTS" id="PR00081">
    <property type="entry name" value="GDHRDH"/>
</dbReference>
<accession>A0A438MYW6</accession>
<reference evidence="4 5" key="1">
    <citation type="submission" date="2017-03" db="EMBL/GenBank/DDBJ databases">
        <title>Genomes of endolithic fungi from Antarctica.</title>
        <authorList>
            <person name="Coleine C."/>
            <person name="Masonjones S."/>
            <person name="Stajich J.E."/>
        </authorList>
    </citation>
    <scope>NUCLEOTIDE SEQUENCE [LARGE SCALE GENOMIC DNA]</scope>
    <source>
        <strain evidence="4 5">CCFEE 6314</strain>
    </source>
</reference>
<dbReference type="PANTHER" id="PTHR43544">
    <property type="entry name" value="SHORT-CHAIN DEHYDROGENASE/REDUCTASE"/>
    <property type="match status" value="1"/>
</dbReference>
<evidence type="ECO:0000256" key="3">
    <source>
        <dbReference type="ARBA" id="ARBA00023002"/>
    </source>
</evidence>
<sequence>MIAAATTTYLVTGANRGIGLGLVTTYLARPNSTIVAAVRDPNHATSKALADLPKGAGSNLIVVKIDSLSETDADQAIAELQSKYNITALDVVVANAGVASVYPAVHEAQAKDMIEHYRINVVAVPILLRAVLPLLKQSTQGAKFVTIGSVAGTIGDMEKVAVPNAAYGPSKAAVSWISRKIHFENPDLISFNVHPGWVQTEMGNKGAVAFGLESAPQTLEESISGLVKLFDGATRETSGGKFLSYDGTELVW</sequence>
<dbReference type="InterPro" id="IPR051468">
    <property type="entry name" value="Fungal_SecMetab_SDRs"/>
</dbReference>
<dbReference type="GO" id="GO:0016491">
    <property type="term" value="F:oxidoreductase activity"/>
    <property type="evidence" value="ECO:0007669"/>
    <property type="project" value="UniProtKB-KW"/>
</dbReference>
<evidence type="ECO:0000256" key="2">
    <source>
        <dbReference type="ARBA" id="ARBA00022857"/>
    </source>
</evidence>
<comment type="similarity">
    <text evidence="1">Belongs to the short-chain dehydrogenases/reductases (SDR) family.</text>
</comment>
<dbReference type="Gene3D" id="3.40.50.720">
    <property type="entry name" value="NAD(P)-binding Rossmann-like Domain"/>
    <property type="match status" value="1"/>
</dbReference>
<dbReference type="VEuPathDB" id="FungiDB:PV10_06094"/>
<dbReference type="AlphaFoldDB" id="A0A438MYW6"/>
<dbReference type="InterPro" id="IPR002347">
    <property type="entry name" value="SDR_fam"/>
</dbReference>
<dbReference type="CDD" id="cd05325">
    <property type="entry name" value="carb_red_sniffer_like_SDR_c"/>
    <property type="match status" value="1"/>
</dbReference>
<evidence type="ECO:0000313" key="5">
    <source>
        <dbReference type="Proteomes" id="UP000288859"/>
    </source>
</evidence>
<dbReference type="EMBL" id="NAJM01000040">
    <property type="protein sequence ID" value="RVX68179.1"/>
    <property type="molecule type" value="Genomic_DNA"/>
</dbReference>
<keyword evidence="3" id="KW-0560">Oxidoreductase</keyword>
<evidence type="ECO:0008006" key="6">
    <source>
        <dbReference type="Google" id="ProtNLM"/>
    </source>
</evidence>
<dbReference type="OrthoDB" id="9876299at2759"/>
<dbReference type="InterPro" id="IPR036291">
    <property type="entry name" value="NAD(P)-bd_dom_sf"/>
</dbReference>
<protein>
    <recommendedName>
        <fullName evidence="6">Norsolorinic acid ketoreductase</fullName>
    </recommendedName>
</protein>
<gene>
    <name evidence="4" type="ORF">B0A52_08687</name>
</gene>
<dbReference type="SUPFAM" id="SSF51735">
    <property type="entry name" value="NAD(P)-binding Rossmann-fold domains"/>
    <property type="match status" value="1"/>
</dbReference>
<dbReference type="Pfam" id="PF00106">
    <property type="entry name" value="adh_short"/>
    <property type="match status" value="1"/>
</dbReference>
<organism evidence="4 5">
    <name type="scientific">Exophiala mesophila</name>
    <name type="common">Black yeast-like fungus</name>
    <dbReference type="NCBI Taxonomy" id="212818"/>
    <lineage>
        <taxon>Eukaryota</taxon>
        <taxon>Fungi</taxon>
        <taxon>Dikarya</taxon>
        <taxon>Ascomycota</taxon>
        <taxon>Pezizomycotina</taxon>
        <taxon>Eurotiomycetes</taxon>
        <taxon>Chaetothyriomycetidae</taxon>
        <taxon>Chaetothyriales</taxon>
        <taxon>Herpotrichiellaceae</taxon>
        <taxon>Exophiala</taxon>
    </lineage>
</organism>
<comment type="caution">
    <text evidence="4">The sequence shown here is derived from an EMBL/GenBank/DDBJ whole genome shotgun (WGS) entry which is preliminary data.</text>
</comment>
<evidence type="ECO:0000313" key="4">
    <source>
        <dbReference type="EMBL" id="RVX68179.1"/>
    </source>
</evidence>
<name>A0A438MYW6_EXOME</name>
<dbReference type="GO" id="GO:0005737">
    <property type="term" value="C:cytoplasm"/>
    <property type="evidence" value="ECO:0007669"/>
    <property type="project" value="TreeGrafter"/>
</dbReference>
<proteinExistence type="inferred from homology"/>
<evidence type="ECO:0000256" key="1">
    <source>
        <dbReference type="ARBA" id="ARBA00006484"/>
    </source>
</evidence>
<keyword evidence="2" id="KW-0521">NADP</keyword>
<dbReference type="Proteomes" id="UP000288859">
    <property type="component" value="Unassembled WGS sequence"/>
</dbReference>
<dbReference type="PANTHER" id="PTHR43544:SF7">
    <property type="entry name" value="NADB-LER2"/>
    <property type="match status" value="1"/>
</dbReference>